<sequence>MSIPWDSVSDAVERVFGLHLREGRLPDLKRALKGAAAELGHPDSSACAQLLLCRDLDATSTEVLASHLTIGETYFFRDSDAFTALSTRILPELIAARRRAGDLRLRIWSAACCTGEETYSVAILLNQLLPDIANWQVTLLGTDVNPRFLRKASEGVYGQWSFRTVAEDVRERYFRRLAGGRYALLPAIRRMATFQVMNLVDESTQTNVHHGAFDLILCRNVLMYFTHAQATKVVGNLHRALHHDGWLAVAPCEASQSLFNRFQPVHCNGAIFYRKNRLPPQSELRPPVAGSSSVRAVRSAAVANSPLCKDSPAPALQRPPASVGPTTKSPDAGLTAQALAAHARELADQRRMSEALTWCDRWIDAEKLDPDAHYLRGMILAENGDVPAACAAFERSLFIAPDGVMASLALAGLERDRGREGRAARLYRNILTMLDPLPPDAGIEHAEGVTARQLAALVRDLLKGKQA</sequence>
<feature type="domain" description="CheR-type methyltransferase" evidence="6">
    <location>
        <begin position="1"/>
        <end position="278"/>
    </location>
</feature>
<evidence type="ECO:0000256" key="4">
    <source>
        <dbReference type="PROSITE-ProRule" id="PRU00339"/>
    </source>
</evidence>
<keyword evidence="4" id="KW-0802">TPR repeat</keyword>
<feature type="region of interest" description="Disordered" evidence="5">
    <location>
        <begin position="308"/>
        <end position="331"/>
    </location>
</feature>
<proteinExistence type="predicted"/>
<feature type="repeat" description="TPR" evidence="4">
    <location>
        <begin position="370"/>
        <end position="403"/>
    </location>
</feature>
<keyword evidence="2 7" id="KW-0808">Transferase</keyword>
<dbReference type="SMART" id="SM00138">
    <property type="entry name" value="MeTrc"/>
    <property type="match status" value="1"/>
</dbReference>
<dbReference type="PANTHER" id="PTHR24422">
    <property type="entry name" value="CHEMOTAXIS PROTEIN METHYLTRANSFERASE"/>
    <property type="match status" value="1"/>
</dbReference>
<dbReference type="Proteomes" id="UP000199420">
    <property type="component" value="Unassembled WGS sequence"/>
</dbReference>
<evidence type="ECO:0000313" key="7">
    <source>
        <dbReference type="EMBL" id="SEI88774.1"/>
    </source>
</evidence>
<dbReference type="PROSITE" id="PS50005">
    <property type="entry name" value="TPR"/>
    <property type="match status" value="1"/>
</dbReference>
<dbReference type="Pfam" id="PF01739">
    <property type="entry name" value="CheR"/>
    <property type="match status" value="1"/>
</dbReference>
<organism evidence="7 8">
    <name type="scientific">Frateuria terrea</name>
    <dbReference type="NCBI Taxonomy" id="529704"/>
    <lineage>
        <taxon>Bacteria</taxon>
        <taxon>Pseudomonadati</taxon>
        <taxon>Pseudomonadota</taxon>
        <taxon>Gammaproteobacteria</taxon>
        <taxon>Lysobacterales</taxon>
        <taxon>Rhodanobacteraceae</taxon>
        <taxon>Frateuria</taxon>
    </lineage>
</organism>
<dbReference type="STRING" id="529704.SAMN02927913_1790"/>
<evidence type="ECO:0000256" key="3">
    <source>
        <dbReference type="ARBA" id="ARBA00022691"/>
    </source>
</evidence>
<dbReference type="PRINTS" id="PR00996">
    <property type="entry name" value="CHERMTFRASE"/>
</dbReference>
<keyword evidence="1 7" id="KW-0489">Methyltransferase</keyword>
<dbReference type="SUPFAM" id="SSF53335">
    <property type="entry name" value="S-adenosyl-L-methionine-dependent methyltransferases"/>
    <property type="match status" value="1"/>
</dbReference>
<evidence type="ECO:0000259" key="6">
    <source>
        <dbReference type="PROSITE" id="PS50123"/>
    </source>
</evidence>
<dbReference type="InterPro" id="IPR000780">
    <property type="entry name" value="CheR_MeTrfase"/>
</dbReference>
<keyword evidence="3" id="KW-0949">S-adenosyl-L-methionine</keyword>
<reference evidence="7 8" key="1">
    <citation type="submission" date="2016-10" db="EMBL/GenBank/DDBJ databases">
        <authorList>
            <person name="de Groot N.N."/>
        </authorList>
    </citation>
    <scope>NUCLEOTIDE SEQUENCE [LARGE SCALE GENOMIC DNA]</scope>
    <source>
        <strain evidence="7 8">DSM 26515</strain>
    </source>
</reference>
<dbReference type="InterPro" id="IPR029063">
    <property type="entry name" value="SAM-dependent_MTases_sf"/>
</dbReference>
<dbReference type="AlphaFoldDB" id="A0A1H6UDQ0"/>
<dbReference type="InterPro" id="IPR011990">
    <property type="entry name" value="TPR-like_helical_dom_sf"/>
</dbReference>
<evidence type="ECO:0000313" key="8">
    <source>
        <dbReference type="Proteomes" id="UP000199420"/>
    </source>
</evidence>
<dbReference type="InterPro" id="IPR022642">
    <property type="entry name" value="CheR_C"/>
</dbReference>
<dbReference type="GO" id="GO:0008757">
    <property type="term" value="F:S-adenosylmethionine-dependent methyltransferase activity"/>
    <property type="evidence" value="ECO:0007669"/>
    <property type="project" value="InterPro"/>
</dbReference>
<accession>A0A1H6UDQ0</accession>
<dbReference type="RefSeq" id="WP_175483715.1">
    <property type="nucleotide sequence ID" value="NZ_FNYC01000003.1"/>
</dbReference>
<name>A0A1H6UDQ0_9GAMM</name>
<gene>
    <name evidence="7" type="ORF">SAMN04487997_1934</name>
</gene>
<dbReference type="InterPro" id="IPR019734">
    <property type="entry name" value="TPR_rpt"/>
</dbReference>
<dbReference type="Gene3D" id="3.40.50.150">
    <property type="entry name" value="Vaccinia Virus protein VP39"/>
    <property type="match status" value="1"/>
</dbReference>
<dbReference type="PANTHER" id="PTHR24422:SF19">
    <property type="entry name" value="CHEMOTAXIS PROTEIN METHYLTRANSFERASE"/>
    <property type="match status" value="1"/>
</dbReference>
<evidence type="ECO:0000256" key="5">
    <source>
        <dbReference type="SAM" id="MobiDB-lite"/>
    </source>
</evidence>
<evidence type="ECO:0000256" key="1">
    <source>
        <dbReference type="ARBA" id="ARBA00022603"/>
    </source>
</evidence>
<dbReference type="PROSITE" id="PS50123">
    <property type="entry name" value="CHER"/>
    <property type="match status" value="1"/>
</dbReference>
<dbReference type="InterPro" id="IPR050903">
    <property type="entry name" value="Bact_Chemotaxis_MeTrfase"/>
</dbReference>
<dbReference type="SUPFAM" id="SSF48452">
    <property type="entry name" value="TPR-like"/>
    <property type="match status" value="1"/>
</dbReference>
<dbReference type="Gene3D" id="1.25.40.10">
    <property type="entry name" value="Tetratricopeptide repeat domain"/>
    <property type="match status" value="1"/>
</dbReference>
<dbReference type="EMBL" id="FNYC01000003">
    <property type="protein sequence ID" value="SEI88774.1"/>
    <property type="molecule type" value="Genomic_DNA"/>
</dbReference>
<protein>
    <submittedName>
        <fullName evidence="7">MCP methyltransferase, CheR-type</fullName>
    </submittedName>
</protein>
<dbReference type="GO" id="GO:0032259">
    <property type="term" value="P:methylation"/>
    <property type="evidence" value="ECO:0007669"/>
    <property type="project" value="UniProtKB-KW"/>
</dbReference>
<keyword evidence="8" id="KW-1185">Reference proteome</keyword>
<evidence type="ECO:0000256" key="2">
    <source>
        <dbReference type="ARBA" id="ARBA00022679"/>
    </source>
</evidence>